<proteinExistence type="inferred from homology"/>
<comment type="cofactor">
    <cofactor evidence="2 10">
        <name>Ca(2+)</name>
        <dbReference type="ChEBI" id="CHEBI:29108"/>
    </cofactor>
</comment>
<dbReference type="GO" id="GO:0045490">
    <property type="term" value="P:pectin catabolic process"/>
    <property type="evidence" value="ECO:0007669"/>
    <property type="project" value="TreeGrafter"/>
</dbReference>
<comment type="catalytic activity">
    <reaction evidence="1 10">
        <text>Eliminative cleavage of (1-&gt;4)-alpha-D-galacturonan to give oligosaccharides with 4-deoxy-alpha-D-galact-4-enuronosyl groups at their non-reducing ends.</text>
        <dbReference type="EC" id="4.2.2.2"/>
    </reaction>
</comment>
<evidence type="ECO:0000256" key="6">
    <source>
        <dbReference type="ARBA" id="ARBA00022729"/>
    </source>
</evidence>
<keyword evidence="6 10" id="KW-0732">Signal</keyword>
<dbReference type="AlphaFoldDB" id="A0A0C3KW57"/>
<evidence type="ECO:0000256" key="3">
    <source>
        <dbReference type="ARBA" id="ARBA00004613"/>
    </source>
</evidence>
<dbReference type="InterPro" id="IPR012334">
    <property type="entry name" value="Pectin_lyas_fold"/>
</dbReference>
<feature type="signal peptide" evidence="10">
    <location>
        <begin position="1"/>
        <end position="18"/>
    </location>
</feature>
<dbReference type="HOGENOM" id="CLU_044863_3_1_1"/>
<dbReference type="STRING" id="1051891.A0A0C3KW57"/>
<comment type="function">
    <text evidence="9 10">Pectinolytic enzyme consist of four classes of enzymes: pectin lyase, polygalacturonase, pectin methylesterase and rhamnogalacturonase. Among pectinolytic enzymes, pectin lyase is the most important in depolymerization of pectin, since it cleaves internal glycosidic bonds of highly methylated pectins. Favors pectate, the anion, over pectin, the methyl ester.</text>
</comment>
<dbReference type="InterPro" id="IPR004898">
    <property type="entry name" value="Pectate_lyase_PlyH/PlyE-like"/>
</dbReference>
<comment type="subcellular location">
    <subcellularLocation>
        <location evidence="3 10">Secreted</location>
    </subcellularLocation>
</comment>
<accession>A0A0C3KW57</accession>
<evidence type="ECO:0000256" key="2">
    <source>
        <dbReference type="ARBA" id="ARBA00001913"/>
    </source>
</evidence>
<feature type="region of interest" description="Disordered" evidence="11">
    <location>
        <begin position="23"/>
        <end position="70"/>
    </location>
</feature>
<dbReference type="Gene3D" id="2.160.20.10">
    <property type="entry name" value="Single-stranded right-handed beta-helix, Pectin lyase-like"/>
    <property type="match status" value="1"/>
</dbReference>
<evidence type="ECO:0000313" key="13">
    <source>
        <dbReference type="Proteomes" id="UP000054248"/>
    </source>
</evidence>
<dbReference type="InterPro" id="IPR011050">
    <property type="entry name" value="Pectin_lyase_fold/virulence"/>
</dbReference>
<keyword evidence="8 10" id="KW-0456">Lyase</keyword>
<dbReference type="GO" id="GO:0030570">
    <property type="term" value="F:pectate lyase activity"/>
    <property type="evidence" value="ECO:0007669"/>
    <property type="project" value="UniProtKB-UniRule"/>
</dbReference>
<evidence type="ECO:0000256" key="11">
    <source>
        <dbReference type="SAM" id="MobiDB-lite"/>
    </source>
</evidence>
<reference evidence="12 13" key="1">
    <citation type="submission" date="2014-04" db="EMBL/GenBank/DDBJ databases">
        <authorList>
            <consortium name="DOE Joint Genome Institute"/>
            <person name="Kuo A."/>
            <person name="Girlanda M."/>
            <person name="Perotto S."/>
            <person name="Kohler A."/>
            <person name="Nagy L.G."/>
            <person name="Floudas D."/>
            <person name="Copeland A."/>
            <person name="Barry K.W."/>
            <person name="Cichocki N."/>
            <person name="Veneault-Fourrey C."/>
            <person name="LaButti K."/>
            <person name="Lindquist E.A."/>
            <person name="Lipzen A."/>
            <person name="Lundell T."/>
            <person name="Morin E."/>
            <person name="Murat C."/>
            <person name="Sun H."/>
            <person name="Tunlid A."/>
            <person name="Henrissat B."/>
            <person name="Grigoriev I.V."/>
            <person name="Hibbett D.S."/>
            <person name="Martin F."/>
            <person name="Nordberg H.P."/>
            <person name="Cantor M.N."/>
            <person name="Hua S.X."/>
        </authorList>
    </citation>
    <scope>NUCLEOTIDE SEQUENCE [LARGE SCALE GENOMIC DNA]</scope>
    <source>
        <strain evidence="12 13">MUT 4182</strain>
    </source>
</reference>
<evidence type="ECO:0000256" key="9">
    <source>
        <dbReference type="ARBA" id="ARBA00025679"/>
    </source>
</evidence>
<keyword evidence="5 10" id="KW-0964">Secreted</keyword>
<gene>
    <name evidence="12" type="ORF">M407DRAFT_24960</name>
</gene>
<name>A0A0C3KW57_9AGAM</name>
<keyword evidence="7 10" id="KW-0106">Calcium</keyword>
<evidence type="ECO:0000256" key="10">
    <source>
        <dbReference type="RuleBase" id="RU367009"/>
    </source>
</evidence>
<evidence type="ECO:0000256" key="4">
    <source>
        <dbReference type="ARBA" id="ARBA00006463"/>
    </source>
</evidence>
<dbReference type="PANTHER" id="PTHR33407">
    <property type="entry name" value="PECTATE LYASE F-RELATED"/>
    <property type="match status" value="1"/>
</dbReference>
<evidence type="ECO:0000256" key="1">
    <source>
        <dbReference type="ARBA" id="ARBA00000695"/>
    </source>
</evidence>
<feature type="chain" id="PRO_5025097559" description="Pectate lyase" evidence="10">
    <location>
        <begin position="19"/>
        <end position="243"/>
    </location>
</feature>
<dbReference type="EC" id="4.2.2.2" evidence="10"/>
<reference evidence="13" key="2">
    <citation type="submission" date="2015-01" db="EMBL/GenBank/DDBJ databases">
        <title>Evolutionary Origins and Diversification of the Mycorrhizal Mutualists.</title>
        <authorList>
            <consortium name="DOE Joint Genome Institute"/>
            <consortium name="Mycorrhizal Genomics Consortium"/>
            <person name="Kohler A."/>
            <person name="Kuo A."/>
            <person name="Nagy L.G."/>
            <person name="Floudas D."/>
            <person name="Copeland A."/>
            <person name="Barry K.W."/>
            <person name="Cichocki N."/>
            <person name="Veneault-Fourrey C."/>
            <person name="LaButti K."/>
            <person name="Lindquist E.A."/>
            <person name="Lipzen A."/>
            <person name="Lundell T."/>
            <person name="Morin E."/>
            <person name="Murat C."/>
            <person name="Riley R."/>
            <person name="Ohm R."/>
            <person name="Sun H."/>
            <person name="Tunlid A."/>
            <person name="Henrissat B."/>
            <person name="Grigoriev I.V."/>
            <person name="Hibbett D.S."/>
            <person name="Martin F."/>
        </authorList>
    </citation>
    <scope>NUCLEOTIDE SEQUENCE [LARGE SCALE GENOMIC DNA]</scope>
    <source>
        <strain evidence="13">MUT 4182</strain>
    </source>
</reference>
<evidence type="ECO:0000256" key="7">
    <source>
        <dbReference type="ARBA" id="ARBA00022837"/>
    </source>
</evidence>
<evidence type="ECO:0000313" key="12">
    <source>
        <dbReference type="EMBL" id="KIO25693.1"/>
    </source>
</evidence>
<dbReference type="Pfam" id="PF03211">
    <property type="entry name" value="Pectate_lyase"/>
    <property type="match status" value="1"/>
</dbReference>
<dbReference type="GO" id="GO:0005576">
    <property type="term" value="C:extracellular region"/>
    <property type="evidence" value="ECO:0007669"/>
    <property type="project" value="UniProtKB-SubCell"/>
</dbReference>
<dbReference type="Proteomes" id="UP000054248">
    <property type="component" value="Unassembled WGS sequence"/>
</dbReference>
<comment type="similarity">
    <text evidence="4 10">Belongs to the polysaccharide lyase 3 family.</text>
</comment>
<organism evidence="12 13">
    <name type="scientific">Tulasnella calospora MUT 4182</name>
    <dbReference type="NCBI Taxonomy" id="1051891"/>
    <lineage>
        <taxon>Eukaryota</taxon>
        <taxon>Fungi</taxon>
        <taxon>Dikarya</taxon>
        <taxon>Basidiomycota</taxon>
        <taxon>Agaricomycotina</taxon>
        <taxon>Agaricomycetes</taxon>
        <taxon>Cantharellales</taxon>
        <taxon>Tulasnellaceae</taxon>
        <taxon>Tulasnella</taxon>
    </lineage>
</organism>
<dbReference type="OrthoDB" id="441042at2759"/>
<evidence type="ECO:0000256" key="8">
    <source>
        <dbReference type="ARBA" id="ARBA00023239"/>
    </source>
</evidence>
<keyword evidence="13" id="KW-1185">Reference proteome</keyword>
<evidence type="ECO:0000256" key="5">
    <source>
        <dbReference type="ARBA" id="ARBA00022525"/>
    </source>
</evidence>
<sequence>MKLTTVLTTLAFAAIAAAQTSTKSSTSSTKTTTTKTTTTKTTKSSTTKSSTTKTTKTTTTVGPPPTGVTTTLPASSGYVALPTASVITGTFDGGMYRYDRKGSDGECQGQTETGEAEAVFILEAGATIKNVIIGADQAEGIHCRGPCTVINVWWEDVCEDAITIKQTGASDVSYIIGGGAFHASDKIVQHNGAGTVSISKFYANDFGKLYRSCGNCSTAYERHVIIDSIALIAGSSGVGINSV</sequence>
<dbReference type="SUPFAM" id="SSF51126">
    <property type="entry name" value="Pectin lyase-like"/>
    <property type="match status" value="1"/>
</dbReference>
<protein>
    <recommendedName>
        <fullName evidence="10">Pectate lyase</fullName>
        <ecNumber evidence="10">4.2.2.2</ecNumber>
    </recommendedName>
</protein>
<dbReference type="PANTHER" id="PTHR33407:SF9">
    <property type="entry name" value="PECTATE LYASE F-RELATED"/>
    <property type="match status" value="1"/>
</dbReference>
<dbReference type="EMBL" id="KN823037">
    <property type="protein sequence ID" value="KIO25693.1"/>
    <property type="molecule type" value="Genomic_DNA"/>
</dbReference>